<dbReference type="AlphaFoldDB" id="Q86MW4"/>
<name>Q86MW4_LEIMA</name>
<dbReference type="VEuPathDB" id="TriTrypDB:LMJLV39_230007900"/>
<reference evidence="1" key="2">
    <citation type="submission" date="2003-01" db="EMBL/GenBank/DDBJ databases">
        <authorList>
            <person name="Tosi L.R.O."/>
            <person name="Marchini J.F.M."/>
            <person name="Beverley S.M."/>
        </authorList>
    </citation>
    <scope>NUCLEOTIDE SEQUENCE</scope>
    <source>
        <strain evidence="1">LT252</strain>
    </source>
</reference>
<organism evidence="1">
    <name type="scientific">Leishmania major</name>
    <dbReference type="NCBI Taxonomy" id="5664"/>
    <lineage>
        <taxon>Eukaryota</taxon>
        <taxon>Discoba</taxon>
        <taxon>Euglenozoa</taxon>
        <taxon>Kinetoplastea</taxon>
        <taxon>Metakinetoplastina</taxon>
        <taxon>Trypanosomatida</taxon>
        <taxon>Trypanosomatidae</taxon>
        <taxon>Leishmaniinae</taxon>
        <taxon>Leishmania</taxon>
    </lineage>
</organism>
<accession>Q86MW4</accession>
<protein>
    <submittedName>
        <fullName evidence="1">Terbinafine resistance locus ORF3</fullName>
    </submittedName>
</protein>
<reference evidence="1" key="1">
    <citation type="journal article" date="2003" name="Mol. Biochem. Parasitol.">
        <title>The H region HTBF gene mediates terbinafine resistance in Leishmania major.</title>
        <authorList>
            <person name="Marchini J.F."/>
            <person name="Cruz A.K."/>
            <person name="Beverley S.M."/>
            <person name="Tosi L.R."/>
        </authorList>
    </citation>
    <scope>NUCLEOTIDE SEQUENCE</scope>
    <source>
        <strain evidence="1">LT252</strain>
    </source>
</reference>
<dbReference type="EMBL" id="AY227807">
    <property type="protein sequence ID" value="AAO73007.1"/>
    <property type="molecule type" value="Genomic_DNA"/>
</dbReference>
<proteinExistence type="predicted"/>
<evidence type="ECO:0000313" key="1">
    <source>
        <dbReference type="EMBL" id="AAO73007.1"/>
    </source>
</evidence>
<sequence>MCVCVCVLSPIALPSFVFFLFVCARISLSVQSLMTWDTSVRRFAGCRDAPAIGTHTGLPMVVRGSSAYDVGRSVGFIAADVGGASVRPATASTRLCHPCDGRSVRLTQAYPTPGPHTAC</sequence>